<dbReference type="OrthoDB" id="3288418at2"/>
<reference evidence="1 2" key="1">
    <citation type="submission" date="2016-10" db="EMBL/GenBank/DDBJ databases">
        <authorList>
            <person name="de Groot N.N."/>
        </authorList>
    </citation>
    <scope>NUCLEOTIDE SEQUENCE [LARGE SCALE GENOMIC DNA]</scope>
    <source>
        <strain evidence="1 2">CGMCC 4.5739</strain>
    </source>
</reference>
<name>A0A1I1SHQ3_9ACTN</name>
<dbReference type="Proteomes" id="UP000199207">
    <property type="component" value="Unassembled WGS sequence"/>
</dbReference>
<sequence>MYTARQNFEEKAGRWLSTRNLARHQPTRGRYGEWRITLPAKSFGEDAVLPLNKLGSFVVLETSFFHVWCSDERARREALLARLDSMLGPRNSVDRDTVESFIAKLSHQLGLGNLDVADLPQAAVRAGRRSLADQLRRLS</sequence>
<dbReference type="EMBL" id="FOLM01000015">
    <property type="protein sequence ID" value="SFD43373.1"/>
    <property type="molecule type" value="Genomic_DNA"/>
</dbReference>
<evidence type="ECO:0000313" key="1">
    <source>
        <dbReference type="EMBL" id="SFD43373.1"/>
    </source>
</evidence>
<accession>A0A1I1SHQ3</accession>
<organism evidence="1 2">
    <name type="scientific">Streptomyces aidingensis</name>
    <dbReference type="NCBI Taxonomy" id="910347"/>
    <lineage>
        <taxon>Bacteria</taxon>
        <taxon>Bacillati</taxon>
        <taxon>Actinomycetota</taxon>
        <taxon>Actinomycetes</taxon>
        <taxon>Kitasatosporales</taxon>
        <taxon>Streptomycetaceae</taxon>
        <taxon>Streptomyces</taxon>
    </lineage>
</organism>
<keyword evidence="2" id="KW-1185">Reference proteome</keyword>
<dbReference type="AlphaFoldDB" id="A0A1I1SHQ3"/>
<gene>
    <name evidence="1" type="ORF">SAMN05421773_11544</name>
</gene>
<protein>
    <submittedName>
        <fullName evidence="1">Uncharacterized protein</fullName>
    </submittedName>
</protein>
<dbReference type="RefSeq" id="WP_093840832.1">
    <property type="nucleotide sequence ID" value="NZ_FOLM01000015.1"/>
</dbReference>
<evidence type="ECO:0000313" key="2">
    <source>
        <dbReference type="Proteomes" id="UP000199207"/>
    </source>
</evidence>
<dbReference type="STRING" id="910347.SAMN05421773_11544"/>
<proteinExistence type="predicted"/>